<comment type="caution">
    <text evidence="1">The sequence shown here is derived from an EMBL/GenBank/DDBJ whole genome shotgun (WGS) entry which is preliminary data.</text>
</comment>
<gene>
    <name evidence="1" type="ORF">Tco_0989741</name>
</gene>
<organism evidence="1 2">
    <name type="scientific">Tanacetum coccineum</name>
    <dbReference type="NCBI Taxonomy" id="301880"/>
    <lineage>
        <taxon>Eukaryota</taxon>
        <taxon>Viridiplantae</taxon>
        <taxon>Streptophyta</taxon>
        <taxon>Embryophyta</taxon>
        <taxon>Tracheophyta</taxon>
        <taxon>Spermatophyta</taxon>
        <taxon>Magnoliopsida</taxon>
        <taxon>eudicotyledons</taxon>
        <taxon>Gunneridae</taxon>
        <taxon>Pentapetalae</taxon>
        <taxon>asterids</taxon>
        <taxon>campanulids</taxon>
        <taxon>Asterales</taxon>
        <taxon>Asteraceae</taxon>
        <taxon>Asteroideae</taxon>
        <taxon>Anthemideae</taxon>
        <taxon>Anthemidinae</taxon>
        <taxon>Tanacetum</taxon>
    </lineage>
</organism>
<proteinExistence type="predicted"/>
<protein>
    <submittedName>
        <fullName evidence="1">Uncharacterized protein</fullName>
    </submittedName>
</protein>
<name>A0ABQ5EW27_9ASTR</name>
<keyword evidence="2" id="KW-1185">Reference proteome</keyword>
<evidence type="ECO:0000313" key="2">
    <source>
        <dbReference type="Proteomes" id="UP001151760"/>
    </source>
</evidence>
<accession>A0ABQ5EW27</accession>
<dbReference type="EMBL" id="BQNB010016694">
    <property type="protein sequence ID" value="GJT54687.1"/>
    <property type="molecule type" value="Genomic_DNA"/>
</dbReference>
<evidence type="ECO:0000313" key="1">
    <source>
        <dbReference type="EMBL" id="GJT54687.1"/>
    </source>
</evidence>
<reference evidence="1" key="2">
    <citation type="submission" date="2022-01" db="EMBL/GenBank/DDBJ databases">
        <authorList>
            <person name="Yamashiro T."/>
            <person name="Shiraishi A."/>
            <person name="Satake H."/>
            <person name="Nakayama K."/>
        </authorList>
    </citation>
    <scope>NUCLEOTIDE SEQUENCE</scope>
</reference>
<dbReference type="Proteomes" id="UP001151760">
    <property type="component" value="Unassembled WGS sequence"/>
</dbReference>
<reference evidence="1" key="1">
    <citation type="journal article" date="2022" name="Int. J. Mol. Sci.">
        <title>Draft Genome of Tanacetum Coccineum: Genomic Comparison of Closely Related Tanacetum-Family Plants.</title>
        <authorList>
            <person name="Yamashiro T."/>
            <person name="Shiraishi A."/>
            <person name="Nakayama K."/>
            <person name="Satake H."/>
        </authorList>
    </citation>
    <scope>NUCLEOTIDE SEQUENCE</scope>
</reference>
<sequence length="332" mass="38047">MPWFSRDEFVRNPDPISNVETPDFSYLPSQPQTSSFNQFHCFGCGDPLGDGVRCQRCTCKWRGYGLREGFCWFCALRDGNSSIDAPNPNSFNDLPNVFTHPSQPQYETYSCELCGNDSHNGYDCPPRFCSVLSRTSYNQNFGDNYYPQNSPSFPQQYLCCENCGGPHESFQCQPMNQNYFETNPNYSGFDQPSQYQSFQSTSSTNVYLRYGGSEAASHSSDFNEDECFGPRLATLIEIEILLHLVIQSTPSYIVASVLEGFTMNTPLEENDDLFDLESKENKWEKILYEAPIDDLMTEDKVFDPGIHEKTFSLTYVRLPFEDRHYLSLTYVI</sequence>